<proteinExistence type="inferred from homology"/>
<evidence type="ECO:0000259" key="9">
    <source>
        <dbReference type="Pfam" id="PF00082"/>
    </source>
</evidence>
<keyword evidence="4 6" id="KW-0720">Serine protease</keyword>
<feature type="active site" description="Charge relay system" evidence="5 6">
    <location>
        <position position="277"/>
    </location>
</feature>
<dbReference type="PRINTS" id="PR00723">
    <property type="entry name" value="SUBTILISIN"/>
</dbReference>
<evidence type="ECO:0000256" key="5">
    <source>
        <dbReference type="PIRSR" id="PIRSR615500-1"/>
    </source>
</evidence>
<reference evidence="11" key="1">
    <citation type="submission" date="2016-10" db="EMBL/GenBank/DDBJ databases">
        <authorList>
            <person name="Varghese N."/>
        </authorList>
    </citation>
    <scope>NUCLEOTIDE SEQUENCE [LARGE SCALE GENOMIC DNA]</scope>
    <source>
        <strain evidence="11">DSM 45096 / BCRC 16803 / CGMCC 4.1857 / CIP 109030 / JCM 12277 / KCTC 19219 / NBRC 100920 / 33214</strain>
    </source>
</reference>
<protein>
    <submittedName>
        <fullName evidence="10">PA domain-containing protein</fullName>
    </submittedName>
</protein>
<dbReference type="InterPro" id="IPR015500">
    <property type="entry name" value="Peptidase_S8_subtilisin-rel"/>
</dbReference>
<keyword evidence="3 6" id="KW-0378">Hydrolase</keyword>
<evidence type="ECO:0000256" key="6">
    <source>
        <dbReference type="PROSITE-ProRule" id="PRU01240"/>
    </source>
</evidence>
<dbReference type="InterPro" id="IPR023827">
    <property type="entry name" value="Peptidase_S8_Asp-AS"/>
</dbReference>
<dbReference type="Pfam" id="PF00082">
    <property type="entry name" value="Peptidase_S8"/>
    <property type="match status" value="1"/>
</dbReference>
<dbReference type="PANTHER" id="PTHR43806">
    <property type="entry name" value="PEPTIDASE S8"/>
    <property type="match status" value="1"/>
</dbReference>
<dbReference type="InterPro" id="IPR023828">
    <property type="entry name" value="Peptidase_S8_Ser-AS"/>
</dbReference>
<dbReference type="PROSITE" id="PS00136">
    <property type="entry name" value="SUBTILASE_ASP"/>
    <property type="match status" value="1"/>
</dbReference>
<dbReference type="AlphaFoldDB" id="A0A1H7X726"/>
<dbReference type="Gene3D" id="2.60.40.10">
    <property type="entry name" value="Immunoglobulins"/>
    <property type="match status" value="1"/>
</dbReference>
<evidence type="ECO:0000256" key="2">
    <source>
        <dbReference type="ARBA" id="ARBA00022670"/>
    </source>
</evidence>
<dbReference type="SUPFAM" id="SSF52743">
    <property type="entry name" value="Subtilisin-like"/>
    <property type="match status" value="1"/>
</dbReference>
<evidence type="ECO:0000256" key="4">
    <source>
        <dbReference type="ARBA" id="ARBA00022825"/>
    </source>
</evidence>
<dbReference type="Proteomes" id="UP000183015">
    <property type="component" value="Unassembled WGS sequence"/>
</dbReference>
<dbReference type="STRING" id="235985.SAMN05414137_1233"/>
<comment type="similarity">
    <text evidence="1 6 7">Belongs to the peptidase S8 family.</text>
</comment>
<feature type="active site" description="Charge relay system" evidence="5 6">
    <location>
        <position position="245"/>
    </location>
</feature>
<dbReference type="InterPro" id="IPR013783">
    <property type="entry name" value="Ig-like_fold"/>
</dbReference>
<feature type="signal peptide" evidence="8">
    <location>
        <begin position="1"/>
        <end position="31"/>
    </location>
</feature>
<feature type="chain" id="PRO_5010183812" evidence="8">
    <location>
        <begin position="32"/>
        <end position="1264"/>
    </location>
</feature>
<dbReference type="EMBL" id="FOAZ01000023">
    <property type="protein sequence ID" value="SEM29424.1"/>
    <property type="molecule type" value="Genomic_DNA"/>
</dbReference>
<sequence>MSRPSSRRRGLSVLAASALFVLAAYPSHALASPRATPPAQGEAHAATGGTVHRVTLITGDTVTVTALADGRSVATVHQVQGSTGGVLTQTVGKDLYVYPAEALPYVASGALDKRLFDVSLLIADGYDDAHTAQLPLIVQYAKATGAAARAARAVAPAGMSLARPLTAINGAAVTAARSGGARLWQSLTQPATAAATGARFGGGIDRVWLDGKVKATLAQSTAQIGAPDAWNAGVTGKGVDVAVLDTGIDAGHPDLSTQIAASQSFVPGEDTTDHYGHGTHVSSTIAGTGAASNGVEKGVAPGAHLLVGKVLSDQGEGDESWIIAGMQWAAQTEHARVISMSLGSPEASDGTDPMSQAVNDLSASTGALFVIAAGNSGGPGVSSPGAATDALTVGAVDSNDQLAWFSSTGPRTIDGGLKPEITAPGVDILAARSQYDSEGSGSYITMSGTSMATPHVAGTAALLAEEHPDWTGQQLKDALVSTSKETPDIPVVDGGAGRVDAHAAVLGSIDASAEAWSGYYPWPHTGDKSTTKTVTYTNTGASDVTLSLATKATGPDGNPAPAGVFTLSAQSVTVPAHGTAQVSVTGDPNAAAYGVTDGQVQATDATGAVVAHTLIGVEREDERYNLTVKATDRSGAPLSGTAVLYRTGDPYPNPITIPASGTLTMRLPKGEYSLLMYADLPGATAGDDLGLGVLSVPQIDLDANRTAALDARTARQVAAVTPQTSADRELRVEWNRATPGGGLLNENFLVPIQYTSVWAQPTAPVTDGSFHFDTRWSKGAPPVTLTATEPRFPSESFPDAVVEPGSTLLPAGSRRLKVAYLGNGLAADYTGRNVKGMAVVVQHLTGASFDQTAAYATAQAQAAAAAGAKLLIVVNDSYGRLAQWYGAADFTTNSPIEVVGVRHDEGSALVSATLRGGVQLDTVSTPNTPYVYDLVERKDGNIPNQDLTYRPKLTDLARVDSRFAGSATAPGYEGRYDMQNFDQFGVGFDMVQQLGTVRTDYVTPGAGGFKWYDEAGITNVVNERALITDYRKGTRSTVNWLTPVVHPRLNNAGSLPFRGGDWFSLNIPGYGDGNAGHSGFDYGLWSGTPDKMLETVTLYQGSTKIGSTIYQQLNVQAPSQATLPYRLVAATSQNGVFPTSTATRTEWGFTSGTNTDGAWIPLIQLDYGVATDLNGDAARHSTLTLTASQLPGATGAGTITGATLQVSFDDGSTWHTVSLKGGHGSWSTQITAPSWARYVSLRATSHDSAHNTVTQTVLRAYGVK</sequence>
<accession>A0A1H7X726</accession>
<evidence type="ECO:0000256" key="8">
    <source>
        <dbReference type="SAM" id="SignalP"/>
    </source>
</evidence>
<dbReference type="InterPro" id="IPR000209">
    <property type="entry name" value="Peptidase_S8/S53_dom"/>
</dbReference>
<name>A0A1H7X726_STRJI</name>
<evidence type="ECO:0000256" key="1">
    <source>
        <dbReference type="ARBA" id="ARBA00011073"/>
    </source>
</evidence>
<dbReference type="PIRSF" id="PIRSF037852">
    <property type="entry name" value="Subtilisin_rel_SAV5721"/>
    <property type="match status" value="1"/>
</dbReference>
<dbReference type="InterPro" id="IPR036852">
    <property type="entry name" value="Peptidase_S8/S53_dom_sf"/>
</dbReference>
<evidence type="ECO:0000313" key="10">
    <source>
        <dbReference type="EMBL" id="SEM29424.1"/>
    </source>
</evidence>
<dbReference type="PROSITE" id="PS51318">
    <property type="entry name" value="TAT"/>
    <property type="match status" value="1"/>
</dbReference>
<feature type="active site" description="Charge relay system" evidence="5 6">
    <location>
        <position position="450"/>
    </location>
</feature>
<dbReference type="GO" id="GO:0004252">
    <property type="term" value="F:serine-type endopeptidase activity"/>
    <property type="evidence" value="ECO:0007669"/>
    <property type="project" value="UniProtKB-UniRule"/>
</dbReference>
<evidence type="ECO:0000313" key="11">
    <source>
        <dbReference type="Proteomes" id="UP000183015"/>
    </source>
</evidence>
<dbReference type="PROSITE" id="PS00137">
    <property type="entry name" value="SUBTILASE_HIS"/>
    <property type="match status" value="1"/>
</dbReference>
<feature type="domain" description="Peptidase S8/S53" evidence="9">
    <location>
        <begin position="236"/>
        <end position="485"/>
    </location>
</feature>
<dbReference type="Gene3D" id="3.40.50.200">
    <property type="entry name" value="Peptidase S8/S53 domain"/>
    <property type="match status" value="1"/>
</dbReference>
<keyword evidence="8" id="KW-0732">Signal</keyword>
<dbReference type="eggNOG" id="COG1404">
    <property type="taxonomic scope" value="Bacteria"/>
</dbReference>
<dbReference type="Gene3D" id="3.50.30.30">
    <property type="match status" value="1"/>
</dbReference>
<dbReference type="PANTHER" id="PTHR43806:SF65">
    <property type="entry name" value="SERINE PROTEASE APRX"/>
    <property type="match status" value="1"/>
</dbReference>
<dbReference type="InterPro" id="IPR022398">
    <property type="entry name" value="Peptidase_S8_His-AS"/>
</dbReference>
<evidence type="ECO:0000256" key="3">
    <source>
        <dbReference type="ARBA" id="ARBA00022801"/>
    </source>
</evidence>
<keyword evidence="2 6" id="KW-0645">Protease</keyword>
<organism evidence="10 11">
    <name type="scientific">Streptacidiphilus jiangxiensis</name>
    <dbReference type="NCBI Taxonomy" id="235985"/>
    <lineage>
        <taxon>Bacteria</taxon>
        <taxon>Bacillati</taxon>
        <taxon>Actinomycetota</taxon>
        <taxon>Actinomycetes</taxon>
        <taxon>Kitasatosporales</taxon>
        <taxon>Streptomycetaceae</taxon>
        <taxon>Streptacidiphilus</taxon>
    </lineage>
</organism>
<evidence type="ECO:0000256" key="7">
    <source>
        <dbReference type="RuleBase" id="RU003355"/>
    </source>
</evidence>
<keyword evidence="11" id="KW-1185">Reference proteome</keyword>
<dbReference type="InterPro" id="IPR017296">
    <property type="entry name" value="Peptidase_S8A_SAM-P45"/>
</dbReference>
<dbReference type="GO" id="GO:0005975">
    <property type="term" value="P:carbohydrate metabolic process"/>
    <property type="evidence" value="ECO:0007669"/>
    <property type="project" value="UniProtKB-ARBA"/>
</dbReference>
<dbReference type="PROSITE" id="PS00138">
    <property type="entry name" value="SUBTILASE_SER"/>
    <property type="match status" value="1"/>
</dbReference>
<dbReference type="InterPro" id="IPR050131">
    <property type="entry name" value="Peptidase_S8_subtilisin-like"/>
</dbReference>
<dbReference type="InterPro" id="IPR006311">
    <property type="entry name" value="TAT_signal"/>
</dbReference>
<gene>
    <name evidence="10" type="ORF">SAMN05414137_1233</name>
</gene>
<dbReference type="PROSITE" id="PS51892">
    <property type="entry name" value="SUBTILASE"/>
    <property type="match status" value="1"/>
</dbReference>
<dbReference type="GO" id="GO:0006508">
    <property type="term" value="P:proteolysis"/>
    <property type="evidence" value="ECO:0007669"/>
    <property type="project" value="UniProtKB-KW"/>
</dbReference>